<keyword evidence="4 9" id="KW-0949">S-adenosyl-L-methionine</keyword>
<evidence type="ECO:0000256" key="2">
    <source>
        <dbReference type="ARBA" id="ARBA00022490"/>
    </source>
</evidence>
<dbReference type="InterPro" id="IPR058240">
    <property type="entry name" value="rSAM_sf"/>
</dbReference>
<dbReference type="HAMAP" id="MF_00206">
    <property type="entry name" value="Lipoyl_synth"/>
    <property type="match status" value="1"/>
</dbReference>
<feature type="domain" description="Radical SAM core" evidence="10">
    <location>
        <begin position="44"/>
        <end position="260"/>
    </location>
</feature>
<protein>
    <recommendedName>
        <fullName evidence="9">Lipoyl synthase</fullName>
        <ecNumber evidence="9">2.8.1.8</ecNumber>
    </recommendedName>
    <alternativeName>
        <fullName evidence="9">Lip-syn</fullName>
        <shortName evidence="9">LS</shortName>
    </alternativeName>
    <alternativeName>
        <fullName evidence="9">Lipoate synthase</fullName>
    </alternativeName>
    <alternativeName>
        <fullName evidence="9">Lipoic acid synthase</fullName>
    </alternativeName>
    <alternativeName>
        <fullName evidence="9">Sulfur insertion protein LipA</fullName>
    </alternativeName>
</protein>
<dbReference type="InterPro" id="IPR031691">
    <property type="entry name" value="LIAS_N"/>
</dbReference>
<dbReference type="UniPathway" id="UPA00538">
    <property type="reaction ID" value="UER00593"/>
</dbReference>
<feature type="binding site" evidence="9">
    <location>
        <position position="62"/>
    </location>
    <ligand>
        <name>[4Fe-4S] cluster</name>
        <dbReference type="ChEBI" id="CHEBI:49883"/>
        <label>2</label>
        <note>4Fe-4S-S-AdoMet</note>
    </ligand>
</feature>
<keyword evidence="5 9" id="KW-0479">Metal-binding</keyword>
<dbReference type="InterPro" id="IPR006638">
    <property type="entry name" value="Elp3/MiaA/NifB-like_rSAM"/>
</dbReference>
<dbReference type="GO" id="GO:0051539">
    <property type="term" value="F:4 iron, 4 sulfur cluster binding"/>
    <property type="evidence" value="ECO:0007669"/>
    <property type="project" value="UniProtKB-UniRule"/>
</dbReference>
<comment type="caution">
    <text evidence="11">The sequence shown here is derived from an EMBL/GenBank/DDBJ whole genome shotgun (WGS) entry which is preliminary data.</text>
</comment>
<dbReference type="CDD" id="cd01335">
    <property type="entry name" value="Radical_SAM"/>
    <property type="match status" value="1"/>
</dbReference>
<evidence type="ECO:0000256" key="7">
    <source>
        <dbReference type="ARBA" id="ARBA00023014"/>
    </source>
</evidence>
<dbReference type="GO" id="GO:0009249">
    <property type="term" value="P:protein lipoylation"/>
    <property type="evidence" value="ECO:0007669"/>
    <property type="project" value="UniProtKB-UniRule"/>
</dbReference>
<reference evidence="11" key="1">
    <citation type="journal article" date="2020" name="mSystems">
        <title>Genome- and Community-Level Interaction Insights into Carbon Utilization and Element Cycling Functions of Hydrothermarchaeota in Hydrothermal Sediment.</title>
        <authorList>
            <person name="Zhou Z."/>
            <person name="Liu Y."/>
            <person name="Xu W."/>
            <person name="Pan J."/>
            <person name="Luo Z.H."/>
            <person name="Li M."/>
        </authorList>
    </citation>
    <scope>NUCLEOTIDE SEQUENCE [LARGE SCALE GENOMIC DNA]</scope>
    <source>
        <strain evidence="11">SpSt-906</strain>
    </source>
</reference>
<keyword evidence="7 9" id="KW-0411">Iron-sulfur</keyword>
<comment type="subcellular location">
    <subcellularLocation>
        <location evidence="9">Cytoplasm</location>
    </subcellularLocation>
</comment>
<dbReference type="GO" id="GO:0016992">
    <property type="term" value="F:lipoate synthase activity"/>
    <property type="evidence" value="ECO:0007669"/>
    <property type="project" value="UniProtKB-UniRule"/>
</dbReference>
<keyword evidence="6 9" id="KW-0408">Iron</keyword>
<dbReference type="PANTHER" id="PTHR10949">
    <property type="entry name" value="LIPOYL SYNTHASE"/>
    <property type="match status" value="1"/>
</dbReference>
<dbReference type="PROSITE" id="PS51918">
    <property type="entry name" value="RADICAL_SAM"/>
    <property type="match status" value="1"/>
</dbReference>
<feature type="binding site" evidence="9">
    <location>
        <position position="32"/>
    </location>
    <ligand>
        <name>[4Fe-4S] cluster</name>
        <dbReference type="ChEBI" id="CHEBI:49883"/>
        <label>1</label>
    </ligand>
</feature>
<evidence type="ECO:0000256" key="1">
    <source>
        <dbReference type="ARBA" id="ARBA00022485"/>
    </source>
</evidence>
<evidence type="ECO:0000256" key="4">
    <source>
        <dbReference type="ARBA" id="ARBA00022691"/>
    </source>
</evidence>
<evidence type="ECO:0000256" key="6">
    <source>
        <dbReference type="ARBA" id="ARBA00023004"/>
    </source>
</evidence>
<dbReference type="NCBIfam" id="TIGR00510">
    <property type="entry name" value="lipA"/>
    <property type="match status" value="1"/>
</dbReference>
<dbReference type="NCBIfam" id="NF004019">
    <property type="entry name" value="PRK05481.1"/>
    <property type="match status" value="1"/>
</dbReference>
<feature type="binding site" evidence="9">
    <location>
        <position position="37"/>
    </location>
    <ligand>
        <name>[4Fe-4S] cluster</name>
        <dbReference type="ChEBI" id="CHEBI:49883"/>
        <label>1</label>
    </ligand>
</feature>
<dbReference type="InterPro" id="IPR003698">
    <property type="entry name" value="Lipoyl_synth"/>
</dbReference>
<feature type="binding site" evidence="9">
    <location>
        <position position="58"/>
    </location>
    <ligand>
        <name>[4Fe-4S] cluster</name>
        <dbReference type="ChEBI" id="CHEBI:49883"/>
        <label>2</label>
        <note>4Fe-4S-S-AdoMet</note>
    </ligand>
</feature>
<sequence>MKPSWLKTNLPGGEGYSQLVKILKDLNLNTVCREAHCPNLGECFGQKTATFMILGKVCTRHCQFCSVESGRPEKVDREEPTRIAEAVRLLNLKYVVITSVTRDDLPDGGAEHFAETVRRIRENNKDCRIELLIPDFLGKEESLLKVMAVKPDVIAHNLETTKSLSKIIRDKKADYDRSLFLLRFIKERSRIKTKSGLMIGLGESWEEIILTLKDLSSVGVDIVTVGQYLPSNKKSPQVKRFYTEKEFKELKEAGERIGFLRFFAGPLVRSSYQAERIFS</sequence>
<dbReference type="PANTHER" id="PTHR10949:SF0">
    <property type="entry name" value="LIPOYL SYNTHASE, MITOCHONDRIAL"/>
    <property type="match status" value="1"/>
</dbReference>
<dbReference type="Pfam" id="PF16881">
    <property type="entry name" value="LIAS_N"/>
    <property type="match status" value="1"/>
</dbReference>
<feature type="binding site" evidence="9">
    <location>
        <position position="43"/>
    </location>
    <ligand>
        <name>[4Fe-4S] cluster</name>
        <dbReference type="ChEBI" id="CHEBI:49883"/>
        <label>1</label>
    </ligand>
</feature>
<dbReference type="GO" id="GO:0046872">
    <property type="term" value="F:metal ion binding"/>
    <property type="evidence" value="ECO:0007669"/>
    <property type="project" value="UniProtKB-KW"/>
</dbReference>
<dbReference type="EMBL" id="DTMQ01000042">
    <property type="protein sequence ID" value="HGE99760.1"/>
    <property type="molecule type" value="Genomic_DNA"/>
</dbReference>
<evidence type="ECO:0000256" key="9">
    <source>
        <dbReference type="HAMAP-Rule" id="MF_00206"/>
    </source>
</evidence>
<dbReference type="PIRSF" id="PIRSF005963">
    <property type="entry name" value="Lipoyl_synth"/>
    <property type="match status" value="1"/>
</dbReference>
<keyword evidence="3 9" id="KW-0808">Transferase</keyword>
<organism evidence="11">
    <name type="scientific">candidate division WOR-3 bacterium</name>
    <dbReference type="NCBI Taxonomy" id="2052148"/>
    <lineage>
        <taxon>Bacteria</taxon>
        <taxon>Bacteria division WOR-3</taxon>
    </lineage>
</organism>
<dbReference type="SFLD" id="SFLDS00029">
    <property type="entry name" value="Radical_SAM"/>
    <property type="match status" value="1"/>
</dbReference>
<dbReference type="GO" id="GO:0005737">
    <property type="term" value="C:cytoplasm"/>
    <property type="evidence" value="ECO:0007669"/>
    <property type="project" value="UniProtKB-SubCell"/>
</dbReference>
<dbReference type="Pfam" id="PF04055">
    <property type="entry name" value="Radical_SAM"/>
    <property type="match status" value="1"/>
</dbReference>
<comment type="function">
    <text evidence="9">Catalyzes the radical-mediated insertion of two sulfur atoms into the C-6 and C-8 positions of the octanoyl moiety bound to the lipoyl domains of lipoate-dependent enzymes, thereby converting the octanoylated domains into lipoylated derivatives.</text>
</comment>
<keyword evidence="2 9" id="KW-0963">Cytoplasm</keyword>
<evidence type="ECO:0000313" key="11">
    <source>
        <dbReference type="EMBL" id="HGE99760.1"/>
    </source>
</evidence>
<comment type="catalytic activity">
    <reaction evidence="8 9">
        <text>[[Fe-S] cluster scaffold protein carrying a second [4Fe-4S](2+) cluster] + N(6)-octanoyl-L-lysyl-[protein] + 2 oxidized [2Fe-2S]-[ferredoxin] + 2 S-adenosyl-L-methionine + 4 H(+) = [[Fe-S] cluster scaffold protein] + N(6)-[(R)-dihydrolipoyl]-L-lysyl-[protein] + 4 Fe(3+) + 2 hydrogen sulfide + 2 5'-deoxyadenosine + 2 L-methionine + 2 reduced [2Fe-2S]-[ferredoxin]</text>
        <dbReference type="Rhea" id="RHEA:16585"/>
        <dbReference type="Rhea" id="RHEA-COMP:9928"/>
        <dbReference type="Rhea" id="RHEA-COMP:10000"/>
        <dbReference type="Rhea" id="RHEA-COMP:10001"/>
        <dbReference type="Rhea" id="RHEA-COMP:10475"/>
        <dbReference type="Rhea" id="RHEA-COMP:14568"/>
        <dbReference type="Rhea" id="RHEA-COMP:14569"/>
        <dbReference type="ChEBI" id="CHEBI:15378"/>
        <dbReference type="ChEBI" id="CHEBI:17319"/>
        <dbReference type="ChEBI" id="CHEBI:29034"/>
        <dbReference type="ChEBI" id="CHEBI:29919"/>
        <dbReference type="ChEBI" id="CHEBI:33722"/>
        <dbReference type="ChEBI" id="CHEBI:33737"/>
        <dbReference type="ChEBI" id="CHEBI:33738"/>
        <dbReference type="ChEBI" id="CHEBI:57844"/>
        <dbReference type="ChEBI" id="CHEBI:59789"/>
        <dbReference type="ChEBI" id="CHEBI:78809"/>
        <dbReference type="ChEBI" id="CHEBI:83100"/>
        <dbReference type="EC" id="2.8.1.8"/>
    </reaction>
</comment>
<dbReference type="SFLD" id="SFLDF00271">
    <property type="entry name" value="lipoyl_synthase"/>
    <property type="match status" value="1"/>
</dbReference>
<evidence type="ECO:0000256" key="8">
    <source>
        <dbReference type="ARBA" id="ARBA00047326"/>
    </source>
</evidence>
<accession>A0A7C3Z2J3</accession>
<comment type="similarity">
    <text evidence="9">Belongs to the radical SAM superfamily. Lipoyl synthase family.</text>
</comment>
<proteinExistence type="inferred from homology"/>
<dbReference type="NCBIfam" id="NF009544">
    <property type="entry name" value="PRK12928.1"/>
    <property type="match status" value="1"/>
</dbReference>
<evidence type="ECO:0000259" key="10">
    <source>
        <dbReference type="PROSITE" id="PS51918"/>
    </source>
</evidence>
<name>A0A7C3Z2J3_UNCW3</name>
<dbReference type="InterPro" id="IPR007197">
    <property type="entry name" value="rSAM"/>
</dbReference>
<comment type="cofactor">
    <cofactor evidence="9">
        <name>[4Fe-4S] cluster</name>
        <dbReference type="ChEBI" id="CHEBI:49883"/>
    </cofactor>
    <text evidence="9">Binds 2 [4Fe-4S] clusters per subunit. One cluster is coordinated with 3 cysteines and an exchangeable S-adenosyl-L-methionine.</text>
</comment>
<evidence type="ECO:0000256" key="5">
    <source>
        <dbReference type="ARBA" id="ARBA00022723"/>
    </source>
</evidence>
<keyword evidence="1 9" id="KW-0004">4Fe-4S</keyword>
<dbReference type="AlphaFoldDB" id="A0A7C3Z2J3"/>
<dbReference type="InterPro" id="IPR013785">
    <property type="entry name" value="Aldolase_TIM"/>
</dbReference>
<feature type="binding site" evidence="9">
    <location>
        <position position="65"/>
    </location>
    <ligand>
        <name>[4Fe-4S] cluster</name>
        <dbReference type="ChEBI" id="CHEBI:49883"/>
        <label>2</label>
        <note>4Fe-4S-S-AdoMet</note>
    </ligand>
</feature>
<gene>
    <name evidence="9 11" type="primary">lipA</name>
    <name evidence="11" type="ORF">ENX07_06825</name>
</gene>
<dbReference type="Gene3D" id="3.20.20.70">
    <property type="entry name" value="Aldolase class I"/>
    <property type="match status" value="1"/>
</dbReference>
<dbReference type="SFLD" id="SFLDG01058">
    <property type="entry name" value="lipoyl_synthase_like"/>
    <property type="match status" value="1"/>
</dbReference>
<dbReference type="SUPFAM" id="SSF102114">
    <property type="entry name" value="Radical SAM enzymes"/>
    <property type="match status" value="1"/>
</dbReference>
<dbReference type="FunFam" id="3.20.20.70:FF:000040">
    <property type="entry name" value="Lipoyl synthase"/>
    <property type="match status" value="1"/>
</dbReference>
<evidence type="ECO:0000256" key="3">
    <source>
        <dbReference type="ARBA" id="ARBA00022679"/>
    </source>
</evidence>
<feature type="binding site" evidence="9">
    <location>
        <position position="271"/>
    </location>
    <ligand>
        <name>[4Fe-4S] cluster</name>
        <dbReference type="ChEBI" id="CHEBI:49883"/>
        <label>1</label>
    </ligand>
</feature>
<comment type="pathway">
    <text evidence="9">Protein modification; protein lipoylation via endogenous pathway; protein N(6)-(lipoyl)lysine from octanoyl-[acyl-carrier-protein]: step 2/2.</text>
</comment>
<dbReference type="EC" id="2.8.1.8" evidence="9"/>
<dbReference type="SMART" id="SM00729">
    <property type="entry name" value="Elp3"/>
    <property type="match status" value="1"/>
</dbReference>